<proteinExistence type="predicted"/>
<keyword evidence="1" id="KW-1133">Transmembrane helix</keyword>
<feature type="transmembrane region" description="Helical" evidence="1">
    <location>
        <begin position="112"/>
        <end position="131"/>
    </location>
</feature>
<evidence type="ECO:0000313" key="2">
    <source>
        <dbReference type="EMBL" id="PXV60960.1"/>
    </source>
</evidence>
<dbReference type="OrthoDB" id="703085at2"/>
<feature type="transmembrane region" description="Helical" evidence="1">
    <location>
        <begin position="329"/>
        <end position="346"/>
    </location>
</feature>
<reference evidence="2 3" key="1">
    <citation type="submission" date="2018-03" db="EMBL/GenBank/DDBJ databases">
        <title>Genomic Encyclopedia of Archaeal and Bacterial Type Strains, Phase II (KMG-II): from individual species to whole genera.</title>
        <authorList>
            <person name="Goeker M."/>
        </authorList>
    </citation>
    <scope>NUCLEOTIDE SEQUENCE [LARGE SCALE GENOMIC DNA]</scope>
    <source>
        <strain evidence="2 3">DSM 100214</strain>
    </source>
</reference>
<evidence type="ECO:0008006" key="4">
    <source>
        <dbReference type="Google" id="ProtNLM"/>
    </source>
</evidence>
<feature type="transmembrane region" description="Helical" evidence="1">
    <location>
        <begin position="219"/>
        <end position="236"/>
    </location>
</feature>
<organism evidence="2 3">
    <name type="scientific">Dysgonomonas alginatilytica</name>
    <dbReference type="NCBI Taxonomy" id="1605892"/>
    <lineage>
        <taxon>Bacteria</taxon>
        <taxon>Pseudomonadati</taxon>
        <taxon>Bacteroidota</taxon>
        <taxon>Bacteroidia</taxon>
        <taxon>Bacteroidales</taxon>
        <taxon>Dysgonomonadaceae</taxon>
        <taxon>Dysgonomonas</taxon>
    </lineage>
</organism>
<feature type="transmembrane region" description="Helical" evidence="1">
    <location>
        <begin position="358"/>
        <end position="375"/>
    </location>
</feature>
<feature type="transmembrane region" description="Helical" evidence="1">
    <location>
        <begin position="52"/>
        <end position="72"/>
    </location>
</feature>
<name>A0A2V3PLJ9_9BACT</name>
<comment type="caution">
    <text evidence="2">The sequence shown here is derived from an EMBL/GenBank/DDBJ whole genome shotgun (WGS) entry which is preliminary data.</text>
</comment>
<dbReference type="Proteomes" id="UP000247973">
    <property type="component" value="Unassembled WGS sequence"/>
</dbReference>
<dbReference type="EMBL" id="QICL01000028">
    <property type="protein sequence ID" value="PXV60960.1"/>
    <property type="molecule type" value="Genomic_DNA"/>
</dbReference>
<evidence type="ECO:0000313" key="3">
    <source>
        <dbReference type="Proteomes" id="UP000247973"/>
    </source>
</evidence>
<evidence type="ECO:0000256" key="1">
    <source>
        <dbReference type="SAM" id="Phobius"/>
    </source>
</evidence>
<feature type="transmembrane region" description="Helical" evidence="1">
    <location>
        <begin position="195"/>
        <end position="213"/>
    </location>
</feature>
<protein>
    <recommendedName>
        <fullName evidence="4">Oligosaccharide repeat unit polymerase</fullName>
    </recommendedName>
</protein>
<feature type="transmembrane region" description="Helical" evidence="1">
    <location>
        <begin position="163"/>
        <end position="188"/>
    </location>
</feature>
<keyword evidence="1" id="KW-0812">Transmembrane</keyword>
<feature type="transmembrane region" description="Helical" evidence="1">
    <location>
        <begin position="87"/>
        <end position="105"/>
    </location>
</feature>
<feature type="transmembrane region" description="Helical" evidence="1">
    <location>
        <begin position="381"/>
        <end position="399"/>
    </location>
</feature>
<keyword evidence="1" id="KW-0472">Membrane</keyword>
<dbReference type="RefSeq" id="WP_110312021.1">
    <property type="nucleotide sequence ID" value="NZ_QICL01000028.1"/>
</dbReference>
<feature type="transmembrane region" description="Helical" evidence="1">
    <location>
        <begin position="30"/>
        <end position="45"/>
    </location>
</feature>
<sequence length="428" mass="49569">MKRILLITILFVFLFYTLYPQALSFFGYSFLFTSGALGLAWYFYNGRPFPEVVNIFLSYIPFVFACFLTSYLTPYKDPYMMDYTKSQIAWIFGSYFIVTLFFIVHPRGSFTLFLYYIVAAIFVQCVISIAMHKNEVIRDFFNSLQMIDVVALAKRQETEGARLLGYGVAFFGAGISCGFALIILVYIILRTKLDLFALILLGGVYCFILYVGLLSARTTSIGLFASIILAVILIFIGDEKNTQRKQFYRFLAIGALFGFIGQALAYIYFPEFADWAFEAFINFSKTGKFRTASSDGLGEMFQTPHTFDQWLYGWGVMSFWGSDVGYTRLLFYVGLPGTIAYFFYQFMLIKMSFTNDKAFVFTLLVMYAYNLALNYKGLSDLNLFMYLFVFYFLHYRYYIYTPQLYRLGKYNPITLRNAVQGSTSRRRI</sequence>
<dbReference type="AlphaFoldDB" id="A0A2V3PLJ9"/>
<keyword evidence="3" id="KW-1185">Reference proteome</keyword>
<gene>
    <name evidence="2" type="ORF">CLV62_12848</name>
</gene>
<accession>A0A2V3PLJ9</accession>
<feature type="transmembrane region" description="Helical" evidence="1">
    <location>
        <begin position="248"/>
        <end position="269"/>
    </location>
</feature>